<protein>
    <recommendedName>
        <fullName evidence="4">Porin domain-containing protein</fullName>
    </recommendedName>
</protein>
<evidence type="ECO:0000313" key="3">
    <source>
        <dbReference type="Proteomes" id="UP000029692"/>
    </source>
</evidence>
<evidence type="ECO:0008006" key="4">
    <source>
        <dbReference type="Google" id="ProtNLM"/>
    </source>
</evidence>
<keyword evidence="1" id="KW-0732">Signal</keyword>
<sequence length="381" mass="39694">MKKLTLVLAALLLVSAGAFAVDVVPTAAIEGNASVTFGIDLNDTSTGLANANEAKLTITLVPEDTTESKGEGAPTGFITLKFDAMGNSDDGNFTLRASVDAAKLNLTDMISLNILGLDKTVNKASTGMGINPGLKIESAVVADVSEAVAEEHKGLGIGFDFGAATLDLGVSSAYDWIAADKNTDNDYSFYAGVALTAVENLTAEVAFNFELENNTWGLGIKAGYDLGIVPILVGFDFNSSNAWQLGAGLALKLGDGEKEAFGADDPKFKEGLTVGFGMDSADPMGIDLTASFFDGALIPVVDLLVVFEMANLENLGLGVRADFDLGDIDPYAEFKHTAAANALEVGVSMAVIDLTTFTLKYVSTDLGDDSGVITFETKVSF</sequence>
<evidence type="ECO:0000313" key="2">
    <source>
        <dbReference type="EMBL" id="KGE71633.1"/>
    </source>
</evidence>
<dbReference type="STRING" id="1480694.DC28_10200"/>
<reference evidence="2 3" key="1">
    <citation type="submission" date="2014-05" db="EMBL/GenBank/DDBJ databases">
        <title>De novo Genome Sequence of Spirocheata sp.</title>
        <authorList>
            <person name="Shivani Y."/>
            <person name="Subhash Y."/>
            <person name="Tushar L."/>
            <person name="Sasikala C."/>
            <person name="Ramana C.V."/>
        </authorList>
    </citation>
    <scope>NUCLEOTIDE SEQUENCE [LARGE SCALE GENOMIC DNA]</scope>
    <source>
        <strain evidence="2 3">JC230</strain>
    </source>
</reference>
<gene>
    <name evidence="2" type="ORF">DC28_10200</name>
</gene>
<comment type="caution">
    <text evidence="2">The sequence shown here is derived from an EMBL/GenBank/DDBJ whole genome shotgun (WGS) entry which is preliminary data.</text>
</comment>
<organism evidence="2 3">
    <name type="scientific">Spirochaeta lutea</name>
    <dbReference type="NCBI Taxonomy" id="1480694"/>
    <lineage>
        <taxon>Bacteria</taxon>
        <taxon>Pseudomonadati</taxon>
        <taxon>Spirochaetota</taxon>
        <taxon>Spirochaetia</taxon>
        <taxon>Spirochaetales</taxon>
        <taxon>Spirochaetaceae</taxon>
        <taxon>Spirochaeta</taxon>
    </lineage>
</organism>
<feature type="signal peptide" evidence="1">
    <location>
        <begin position="1"/>
        <end position="20"/>
    </location>
</feature>
<accession>A0A098QW51</accession>
<dbReference type="Proteomes" id="UP000029692">
    <property type="component" value="Unassembled WGS sequence"/>
</dbReference>
<keyword evidence="3" id="KW-1185">Reference proteome</keyword>
<name>A0A098QW51_9SPIO</name>
<feature type="chain" id="PRO_5001946379" description="Porin domain-containing protein" evidence="1">
    <location>
        <begin position="21"/>
        <end position="381"/>
    </location>
</feature>
<dbReference type="AlphaFoldDB" id="A0A098QW51"/>
<dbReference type="RefSeq" id="WP_037548071.1">
    <property type="nucleotide sequence ID" value="NZ_JNUP01000065.1"/>
</dbReference>
<evidence type="ECO:0000256" key="1">
    <source>
        <dbReference type="SAM" id="SignalP"/>
    </source>
</evidence>
<dbReference type="EMBL" id="JNUP01000065">
    <property type="protein sequence ID" value="KGE71633.1"/>
    <property type="molecule type" value="Genomic_DNA"/>
</dbReference>
<proteinExistence type="predicted"/>